<feature type="coiled-coil region" evidence="1">
    <location>
        <begin position="181"/>
        <end position="208"/>
    </location>
</feature>
<proteinExistence type="predicted"/>
<accession>A0A813ZQN4</accession>
<keyword evidence="7" id="KW-1185">Reference proteome</keyword>
<protein>
    <submittedName>
        <fullName evidence="2">Uncharacterized protein</fullName>
    </submittedName>
</protein>
<evidence type="ECO:0000313" key="5">
    <source>
        <dbReference type="EMBL" id="CAF4047635.1"/>
    </source>
</evidence>
<dbReference type="Proteomes" id="UP000663854">
    <property type="component" value="Unassembled WGS sequence"/>
</dbReference>
<keyword evidence="1" id="KW-0175">Coiled coil</keyword>
<dbReference type="EMBL" id="CAJOBE010007851">
    <property type="protein sequence ID" value="CAF4047635.1"/>
    <property type="molecule type" value="Genomic_DNA"/>
</dbReference>
<evidence type="ECO:0000313" key="6">
    <source>
        <dbReference type="Proteomes" id="UP000663854"/>
    </source>
</evidence>
<dbReference type="Proteomes" id="UP000663874">
    <property type="component" value="Unassembled WGS sequence"/>
</dbReference>
<evidence type="ECO:0000313" key="4">
    <source>
        <dbReference type="EMBL" id="CAF1643496.1"/>
    </source>
</evidence>
<name>A0A813ZQN4_9BILA</name>
<dbReference type="EMBL" id="CAJNOU010000986">
    <property type="protein sequence ID" value="CAF1128915.1"/>
    <property type="molecule type" value="Genomic_DNA"/>
</dbReference>
<dbReference type="AlphaFoldDB" id="A0A813ZQN4"/>
<organism evidence="2 6">
    <name type="scientific">Rotaria sordida</name>
    <dbReference type="NCBI Taxonomy" id="392033"/>
    <lineage>
        <taxon>Eukaryota</taxon>
        <taxon>Metazoa</taxon>
        <taxon>Spiralia</taxon>
        <taxon>Gnathifera</taxon>
        <taxon>Rotifera</taxon>
        <taxon>Eurotatoria</taxon>
        <taxon>Bdelloidea</taxon>
        <taxon>Philodinida</taxon>
        <taxon>Philodinidae</taxon>
        <taxon>Rotaria</taxon>
    </lineage>
</organism>
<reference evidence="2" key="1">
    <citation type="submission" date="2021-02" db="EMBL/GenBank/DDBJ databases">
        <authorList>
            <person name="Nowell W R."/>
        </authorList>
    </citation>
    <scope>NUCLEOTIDE SEQUENCE</scope>
</reference>
<evidence type="ECO:0000313" key="2">
    <source>
        <dbReference type="EMBL" id="CAF0902086.1"/>
    </source>
</evidence>
<dbReference type="EMBL" id="CAJNOH010000142">
    <property type="protein sequence ID" value="CAF0902086.1"/>
    <property type="molecule type" value="Genomic_DNA"/>
</dbReference>
<evidence type="ECO:0000313" key="7">
    <source>
        <dbReference type="Proteomes" id="UP000663870"/>
    </source>
</evidence>
<gene>
    <name evidence="5" type="ORF">FNK824_LOCUS28530</name>
    <name evidence="4" type="ORF">JXQ802_LOCUS53540</name>
    <name evidence="2" type="ORF">PYM288_LOCUS9575</name>
    <name evidence="3" type="ORF">SEV965_LOCUS17305</name>
</gene>
<comment type="caution">
    <text evidence="2">The sequence shown here is derived from an EMBL/GenBank/DDBJ whole genome shotgun (WGS) entry which is preliminary data.</text>
</comment>
<evidence type="ECO:0000256" key="1">
    <source>
        <dbReference type="SAM" id="Coils"/>
    </source>
</evidence>
<sequence>MTSLSSSHDDFQSITISEESTVSEGTRRLLSPYNRNRFDALNRDIQNELTKVKDTFRTITIDLNAFQGGPEQLKEFKDKIRHMNRILLTVKQRQDILDDRNEQMLLDLQNHIWEIAKYAVRIEIYLCAIERMKNTANELLQMAKKISHNSSNEYDELIEIGTKLKNEINLLETRAKIDCHNINIRENLDKLQQRCETILNTNERTQLKTLRNFQVKKSILNHCRNRLFD</sequence>
<dbReference type="EMBL" id="CAJNOL010009464">
    <property type="protein sequence ID" value="CAF1643496.1"/>
    <property type="molecule type" value="Genomic_DNA"/>
</dbReference>
<dbReference type="Proteomes" id="UP000663870">
    <property type="component" value="Unassembled WGS sequence"/>
</dbReference>
<evidence type="ECO:0000313" key="3">
    <source>
        <dbReference type="EMBL" id="CAF1128915.1"/>
    </source>
</evidence>
<dbReference type="Proteomes" id="UP000663889">
    <property type="component" value="Unassembled WGS sequence"/>
</dbReference>